<evidence type="ECO:0000313" key="1">
    <source>
        <dbReference type="EMBL" id="TJZ57281.1"/>
    </source>
</evidence>
<reference evidence="1 2" key="1">
    <citation type="submission" date="2019-04" db="EMBL/GenBank/DDBJ databases">
        <title>Streptomyces piniterrae sp. nov., a heliquinomycin-producing actinomycete isolated from rhizosphere soil of Pinus yunnanensis.</title>
        <authorList>
            <person name="Zhuang X."/>
            <person name="Zhao J."/>
        </authorList>
    </citation>
    <scope>NUCLEOTIDE SEQUENCE [LARGE SCALE GENOMIC DNA]</scope>
    <source>
        <strain evidence="2">jys28</strain>
    </source>
</reference>
<dbReference type="AlphaFoldDB" id="A0A4U0NRP6"/>
<accession>A0A4U0NRP6</accession>
<dbReference type="OrthoDB" id="4824241at2"/>
<organism evidence="1 2">
    <name type="scientific">Streptomyces piniterrae</name>
    <dbReference type="NCBI Taxonomy" id="2571125"/>
    <lineage>
        <taxon>Bacteria</taxon>
        <taxon>Bacillati</taxon>
        <taxon>Actinomycetota</taxon>
        <taxon>Actinomycetes</taxon>
        <taxon>Kitasatosporales</taxon>
        <taxon>Streptomycetaceae</taxon>
        <taxon>Streptomyces</taxon>
    </lineage>
</organism>
<comment type="caution">
    <text evidence="1">The sequence shown here is derived from an EMBL/GenBank/DDBJ whole genome shotgun (WGS) entry which is preliminary data.</text>
</comment>
<dbReference type="RefSeq" id="WP_136738899.1">
    <property type="nucleotide sequence ID" value="NZ_SUMB01000002.1"/>
</dbReference>
<dbReference type="Proteomes" id="UP000308697">
    <property type="component" value="Unassembled WGS sequence"/>
</dbReference>
<evidence type="ECO:0000313" key="2">
    <source>
        <dbReference type="Proteomes" id="UP000308697"/>
    </source>
</evidence>
<sequence length="60" mass="6511">MSDDLLLVRAREMWVELAGTPVEFCPSGGVGEFSHEELVDVARLRAVLPVLDVLGPASLF</sequence>
<name>A0A4U0NRP6_9ACTN</name>
<gene>
    <name evidence="1" type="ORF">FCH28_07565</name>
</gene>
<keyword evidence="2" id="KW-1185">Reference proteome</keyword>
<protein>
    <submittedName>
        <fullName evidence="1">Uncharacterized protein</fullName>
    </submittedName>
</protein>
<dbReference type="EMBL" id="SUMB01000002">
    <property type="protein sequence ID" value="TJZ57281.1"/>
    <property type="molecule type" value="Genomic_DNA"/>
</dbReference>
<proteinExistence type="predicted"/>